<feature type="transmembrane region" description="Helical" evidence="11">
    <location>
        <begin position="257"/>
        <end position="287"/>
    </location>
</feature>
<dbReference type="GO" id="GO:0005886">
    <property type="term" value="C:plasma membrane"/>
    <property type="evidence" value="ECO:0007669"/>
    <property type="project" value="UniProtKB-SubCell"/>
</dbReference>
<evidence type="ECO:0000256" key="11">
    <source>
        <dbReference type="HAMAP-Rule" id="MF_01844"/>
    </source>
</evidence>
<evidence type="ECO:0000256" key="5">
    <source>
        <dbReference type="ARBA" id="ARBA00022692"/>
    </source>
</evidence>
<feature type="transmembrane region" description="Helical" evidence="11">
    <location>
        <begin position="384"/>
        <end position="411"/>
    </location>
</feature>
<feature type="compositionally biased region" description="Pro residues" evidence="12">
    <location>
        <begin position="24"/>
        <end position="34"/>
    </location>
</feature>
<evidence type="ECO:0000256" key="9">
    <source>
        <dbReference type="ARBA" id="ARBA00023136"/>
    </source>
</evidence>
<dbReference type="InterPro" id="IPR023171">
    <property type="entry name" value="Na/H_antiporter_dom_sf"/>
</dbReference>
<dbReference type="GO" id="GO:0006885">
    <property type="term" value="P:regulation of pH"/>
    <property type="evidence" value="ECO:0007669"/>
    <property type="project" value="UniProtKB-UniRule"/>
</dbReference>
<sequence length="482" mass="48148">MAVCREVWSAPAGAAGGDEEPARPARPPEAPLPQPHRRPPGPRATDRHRRPDPDPDVAPAPGPGTAPDATRGADDGPAVGGAGRRGPLRRRAGRAAGGVARILRTEQVGGLVLLGATAAALAVANSPLAPAYRDLAATRIGPAALHLDLTVHGWATDGLLTLFFLVAGLELKKELVTGELRRPRTAALPIVAAVGGMVVPALVFLAVAAGAPGAGAGWAIPTATDIAFALAVLALAARDLPANLRLFLLTLAIVDDLGAIVLIAVLFTGQLALAPLAAGLAAVAAWAGLQRAGVRAWWIYLPVGVAAWACVHASGVHATVAGVLLGLASRATARHGERAAPVDALIRRLQPVSAGVAVPVFAFFAAGVAVGGGALAGLAGDRLALAVVAGLVVGKAVGVLGAAALAVRAGVAALPARVGWRDLAAVSVLTGCGFTVSLLVTELAFGGDGRAERLKLAVLVGSVLAAGAGALLLRRRARTRAT</sequence>
<feature type="transmembrane region" description="Helical" evidence="11">
    <location>
        <begin position="190"/>
        <end position="210"/>
    </location>
</feature>
<keyword evidence="7 11" id="KW-0915">Sodium</keyword>
<feature type="transmembrane region" description="Helical" evidence="11">
    <location>
        <begin position="149"/>
        <end position="169"/>
    </location>
</feature>
<keyword evidence="8 11" id="KW-0406">Ion transport</keyword>
<dbReference type="Proteomes" id="UP000649739">
    <property type="component" value="Unassembled WGS sequence"/>
</dbReference>
<dbReference type="AlphaFoldDB" id="A0A8J3FA44"/>
<feature type="transmembrane region" description="Helical" evidence="11">
    <location>
        <begin position="299"/>
        <end position="328"/>
    </location>
</feature>
<dbReference type="HAMAP" id="MF_01844">
    <property type="entry name" value="NhaA"/>
    <property type="match status" value="1"/>
</dbReference>
<keyword evidence="14" id="KW-1185">Reference proteome</keyword>
<keyword evidence="6 11" id="KW-1133">Transmembrane helix</keyword>
<evidence type="ECO:0000256" key="10">
    <source>
        <dbReference type="ARBA" id="ARBA00023201"/>
    </source>
</evidence>
<reference evidence="13" key="1">
    <citation type="journal article" date="2014" name="Int. J. Syst. Evol. Microbiol.">
        <title>Complete genome sequence of Corynebacterium casei LMG S-19264T (=DSM 44701T), isolated from a smear-ripened cheese.</title>
        <authorList>
            <consortium name="US DOE Joint Genome Institute (JGI-PGF)"/>
            <person name="Walter F."/>
            <person name="Albersmeier A."/>
            <person name="Kalinowski J."/>
            <person name="Ruckert C."/>
        </authorList>
    </citation>
    <scope>NUCLEOTIDE SEQUENCE</scope>
    <source>
        <strain evidence="13">JCM 3090</strain>
    </source>
</reference>
<comment type="similarity">
    <text evidence="11">Belongs to the NhaA Na(+)/H(+) (TC 2.A.33) antiporter family.</text>
</comment>
<keyword evidence="5 11" id="KW-0812">Transmembrane</keyword>
<dbReference type="NCBIfam" id="TIGR00773">
    <property type="entry name" value="NhaA"/>
    <property type="match status" value="1"/>
</dbReference>
<comment type="caution">
    <text evidence="13">The sequence shown here is derived from an EMBL/GenBank/DDBJ whole genome shotgun (WGS) entry which is preliminary data.</text>
</comment>
<evidence type="ECO:0000313" key="13">
    <source>
        <dbReference type="EMBL" id="GGJ95676.1"/>
    </source>
</evidence>
<feature type="transmembrane region" description="Helical" evidence="11">
    <location>
        <begin position="356"/>
        <end position="378"/>
    </location>
</feature>
<evidence type="ECO:0000256" key="4">
    <source>
        <dbReference type="ARBA" id="ARBA00022475"/>
    </source>
</evidence>
<dbReference type="Gene3D" id="1.20.1530.10">
    <property type="entry name" value="Na+/H+ antiporter like domain"/>
    <property type="match status" value="1"/>
</dbReference>
<name>A0A8J3FA44_9ACTN</name>
<accession>A0A8J3FA44</accession>
<feature type="transmembrane region" description="Helical" evidence="11">
    <location>
        <begin position="456"/>
        <end position="473"/>
    </location>
</feature>
<proteinExistence type="inferred from homology"/>
<evidence type="ECO:0000256" key="7">
    <source>
        <dbReference type="ARBA" id="ARBA00023053"/>
    </source>
</evidence>
<evidence type="ECO:0000313" key="14">
    <source>
        <dbReference type="Proteomes" id="UP000649739"/>
    </source>
</evidence>
<keyword evidence="9 11" id="KW-0472">Membrane</keyword>
<dbReference type="EMBL" id="BMQB01000005">
    <property type="protein sequence ID" value="GGJ95676.1"/>
    <property type="molecule type" value="Genomic_DNA"/>
</dbReference>
<keyword evidence="4 11" id="KW-1003">Cell membrane</keyword>
<dbReference type="PANTHER" id="PTHR30341">
    <property type="entry name" value="SODIUM ION/PROTON ANTIPORTER NHAA-RELATED"/>
    <property type="match status" value="1"/>
</dbReference>
<evidence type="ECO:0000256" key="3">
    <source>
        <dbReference type="ARBA" id="ARBA00022449"/>
    </source>
</evidence>
<comment type="subcellular location">
    <subcellularLocation>
        <location evidence="1">Cell inner membrane</location>
        <topology evidence="1">Multi-pass membrane protein</topology>
    </subcellularLocation>
    <subcellularLocation>
        <location evidence="11">Cell membrane</location>
        <topology evidence="11">Multi-pass membrane protein</topology>
    </subcellularLocation>
</comment>
<evidence type="ECO:0000256" key="12">
    <source>
        <dbReference type="SAM" id="MobiDB-lite"/>
    </source>
</evidence>
<comment type="catalytic activity">
    <reaction evidence="11">
        <text>Na(+)(in) + 2 H(+)(out) = Na(+)(out) + 2 H(+)(in)</text>
        <dbReference type="Rhea" id="RHEA:29251"/>
        <dbReference type="ChEBI" id="CHEBI:15378"/>
        <dbReference type="ChEBI" id="CHEBI:29101"/>
    </reaction>
</comment>
<organism evidence="13 14">
    <name type="scientific">Pilimelia anulata</name>
    <dbReference type="NCBI Taxonomy" id="53371"/>
    <lineage>
        <taxon>Bacteria</taxon>
        <taxon>Bacillati</taxon>
        <taxon>Actinomycetota</taxon>
        <taxon>Actinomycetes</taxon>
        <taxon>Micromonosporales</taxon>
        <taxon>Micromonosporaceae</taxon>
        <taxon>Pilimelia</taxon>
    </lineage>
</organism>
<feature type="compositionally biased region" description="Basic residues" evidence="12">
    <location>
        <begin position="35"/>
        <end position="50"/>
    </location>
</feature>
<dbReference type="InterPro" id="IPR004670">
    <property type="entry name" value="NhaA"/>
</dbReference>
<evidence type="ECO:0000256" key="2">
    <source>
        <dbReference type="ARBA" id="ARBA00022448"/>
    </source>
</evidence>
<dbReference type="GO" id="GO:0015385">
    <property type="term" value="F:sodium:proton antiporter activity"/>
    <property type="evidence" value="ECO:0007669"/>
    <property type="project" value="UniProtKB-UniRule"/>
</dbReference>
<reference evidence="13" key="2">
    <citation type="submission" date="2020-09" db="EMBL/GenBank/DDBJ databases">
        <authorList>
            <person name="Sun Q."/>
            <person name="Ohkuma M."/>
        </authorList>
    </citation>
    <scope>NUCLEOTIDE SEQUENCE</scope>
    <source>
        <strain evidence="13">JCM 3090</strain>
    </source>
</reference>
<comment type="function">
    <text evidence="11">Na(+)/H(+) antiporter that extrudes sodium in exchange for external protons.</text>
</comment>
<feature type="transmembrane region" description="Helical" evidence="11">
    <location>
        <begin position="111"/>
        <end position="129"/>
    </location>
</feature>
<feature type="transmembrane region" description="Helical" evidence="11">
    <location>
        <begin position="216"/>
        <end position="236"/>
    </location>
</feature>
<dbReference type="PANTHER" id="PTHR30341:SF0">
    <property type="entry name" value="NA(+)_H(+) ANTIPORTER NHAA"/>
    <property type="match status" value="1"/>
</dbReference>
<gene>
    <name evidence="11" type="primary">nhaA</name>
    <name evidence="13" type="ORF">GCM10010123_26940</name>
</gene>
<evidence type="ECO:0000256" key="1">
    <source>
        <dbReference type="ARBA" id="ARBA00004429"/>
    </source>
</evidence>
<keyword evidence="10 11" id="KW-0739">Sodium transport</keyword>
<evidence type="ECO:0000256" key="6">
    <source>
        <dbReference type="ARBA" id="ARBA00022989"/>
    </source>
</evidence>
<keyword evidence="2 11" id="KW-0813">Transport</keyword>
<keyword evidence="3 11" id="KW-0050">Antiport</keyword>
<dbReference type="Pfam" id="PF06965">
    <property type="entry name" value="Na_H_antiport_1"/>
    <property type="match status" value="1"/>
</dbReference>
<feature type="region of interest" description="Disordered" evidence="12">
    <location>
        <begin position="1"/>
        <end position="95"/>
    </location>
</feature>
<protein>
    <recommendedName>
        <fullName evidence="11">Na(+)/H(+) antiporter NhaA</fullName>
    </recommendedName>
    <alternativeName>
        <fullName evidence="11">Sodium/proton antiporter NhaA</fullName>
    </alternativeName>
</protein>
<evidence type="ECO:0000256" key="8">
    <source>
        <dbReference type="ARBA" id="ARBA00023065"/>
    </source>
</evidence>